<reference evidence="1" key="1">
    <citation type="submission" date="2016-05" db="EMBL/GenBank/DDBJ databases">
        <authorList>
            <person name="Lavstsen T."/>
            <person name="Jespersen J.S."/>
        </authorList>
    </citation>
    <scope>NUCLEOTIDE SEQUENCE</scope>
    <source>
        <tissue evidence="1">Brain</tissue>
    </source>
</reference>
<dbReference type="AlphaFoldDB" id="A0A1A8IP48"/>
<reference evidence="1" key="2">
    <citation type="submission" date="2016-06" db="EMBL/GenBank/DDBJ databases">
        <title>The genome of a short-lived fish provides insights into sex chromosome evolution and the genetic control of aging.</title>
        <authorList>
            <person name="Reichwald K."/>
            <person name="Felder M."/>
            <person name="Petzold A."/>
            <person name="Koch P."/>
            <person name="Groth M."/>
            <person name="Platzer M."/>
        </authorList>
    </citation>
    <scope>NUCLEOTIDE SEQUENCE</scope>
    <source>
        <tissue evidence="1">Brain</tissue>
    </source>
</reference>
<gene>
    <name evidence="1" type="primary">OLA.13614</name>
</gene>
<accession>A0A1A8IP48</accession>
<evidence type="ECO:0000313" key="1">
    <source>
        <dbReference type="EMBL" id="SBQ99055.1"/>
    </source>
</evidence>
<dbReference type="EMBL" id="HAED01012661">
    <property type="protein sequence ID" value="SBQ99055.1"/>
    <property type="molecule type" value="Transcribed_RNA"/>
</dbReference>
<feature type="non-terminal residue" evidence="1">
    <location>
        <position position="49"/>
    </location>
</feature>
<sequence length="49" mass="5763">MGLWTRNMCGRLRPSVLRFPILDAVQMVRSVLIFRTISPHKYKMVNTTQ</sequence>
<protein>
    <submittedName>
        <fullName evidence="1">Uncharacterized protein</fullName>
    </submittedName>
</protein>
<proteinExistence type="predicted"/>
<organism evidence="1">
    <name type="scientific">Nothobranchius kuhntae</name>
    <name type="common">Beira killifish</name>
    <dbReference type="NCBI Taxonomy" id="321403"/>
    <lineage>
        <taxon>Eukaryota</taxon>
        <taxon>Metazoa</taxon>
        <taxon>Chordata</taxon>
        <taxon>Craniata</taxon>
        <taxon>Vertebrata</taxon>
        <taxon>Euteleostomi</taxon>
        <taxon>Actinopterygii</taxon>
        <taxon>Neopterygii</taxon>
        <taxon>Teleostei</taxon>
        <taxon>Neoteleostei</taxon>
        <taxon>Acanthomorphata</taxon>
        <taxon>Ovalentaria</taxon>
        <taxon>Atherinomorphae</taxon>
        <taxon>Cyprinodontiformes</taxon>
        <taxon>Nothobranchiidae</taxon>
        <taxon>Nothobranchius</taxon>
    </lineage>
</organism>
<name>A0A1A8IP48_NOTKU</name>